<dbReference type="Gene3D" id="1.10.510.10">
    <property type="entry name" value="Transferase(Phosphotransferase) domain 1"/>
    <property type="match status" value="1"/>
</dbReference>
<reference evidence="5" key="4">
    <citation type="journal article" date="2017" name="Evol. Appl.">
        <title>A phylogenomic analysis of Marek's disease virus reveals independent paths to virulence in Eurasia and North America.</title>
        <authorList>
            <person name="Trimpert J."/>
            <person name="Groenke N."/>
            <person name="Jenckel M."/>
            <person name="He S."/>
            <person name="Kunec D."/>
            <person name="Szpara M.L."/>
            <person name="Spatz S.J."/>
            <person name="Osterrieder N."/>
            <person name="McMahon D.P."/>
        </authorList>
    </citation>
    <scope>NUCLEOTIDE SEQUENCE</scope>
    <source>
        <strain evidence="5">Polen5</strain>
    </source>
</reference>
<dbReference type="InterPro" id="IPR011009">
    <property type="entry name" value="Kinase-like_dom_sf"/>
</dbReference>
<evidence type="ECO:0000313" key="4">
    <source>
        <dbReference type="EMBL" id="AEZ51782.1"/>
    </source>
</evidence>
<keyword evidence="5" id="KW-0808">Transferase</keyword>
<dbReference type="PROSITE" id="PS00108">
    <property type="entry name" value="PROTEIN_KINASE_ST"/>
    <property type="match status" value="1"/>
</dbReference>
<protein>
    <submittedName>
        <fullName evidence="3 5">US3</fullName>
    </submittedName>
</protein>
<evidence type="ECO:0000259" key="2">
    <source>
        <dbReference type="PROSITE" id="PS50011"/>
    </source>
</evidence>
<dbReference type="InterPro" id="IPR008271">
    <property type="entry name" value="Ser/Thr_kinase_AS"/>
</dbReference>
<evidence type="ECO:0000313" key="7">
    <source>
        <dbReference type="Proteomes" id="UP000134498"/>
    </source>
</evidence>
<proteinExistence type="predicted"/>
<reference evidence="3 7" key="1">
    <citation type="journal article" date="2007" name="Arch. Virol.">
        <title>Sequence determination of variable regions within the genomes of gallid herpesvirus-2 pathotypes.</title>
        <authorList>
            <person name="Spatz S.J."/>
            <person name="Silva R.F."/>
        </authorList>
    </citation>
    <scope>NUCLEOTIDE SEQUENCE [LARGE SCALE GENOMIC DNA]</scope>
    <source>
        <strain evidence="3">CU-2</strain>
    </source>
</reference>
<dbReference type="PANTHER" id="PTHR44167">
    <property type="entry name" value="OVARIAN-SPECIFIC SERINE/THREONINE-PROTEIN KINASE LOK-RELATED"/>
    <property type="match status" value="1"/>
</dbReference>
<reference evidence="3 7" key="2">
    <citation type="journal article" date="2008" name="Virus Genes">
        <title>Sequence determination of a mildly virulent strain (CU-2) of Gallid herpesvirus type 2 using 454 pyrosequencing.</title>
        <authorList>
            <person name="Spatz S.J."/>
            <person name="Rue C.A."/>
        </authorList>
    </citation>
    <scope>NUCLEOTIDE SEQUENCE [LARGE SCALE GENOMIC DNA]</scope>
    <source>
        <strain evidence="3">CU-2</strain>
    </source>
</reference>
<dbReference type="SUPFAM" id="SSF56112">
    <property type="entry name" value="Protein kinase-like (PK-like)"/>
    <property type="match status" value="1"/>
</dbReference>
<gene>
    <name evidence="3" type="ORF">MDV092</name>
</gene>
<dbReference type="Proteomes" id="UP000134498">
    <property type="component" value="Genome"/>
</dbReference>
<dbReference type="Pfam" id="PF00069">
    <property type="entry name" value="Pkinase"/>
    <property type="match status" value="1"/>
</dbReference>
<dbReference type="PROSITE" id="PS50011">
    <property type="entry name" value="PROTEIN_KINASE_DOM"/>
    <property type="match status" value="1"/>
</dbReference>
<dbReference type="CDD" id="cd00180">
    <property type="entry name" value="PKc"/>
    <property type="match status" value="1"/>
</dbReference>
<evidence type="ECO:0000313" key="5">
    <source>
        <dbReference type="EMBL" id="AUB51240.1"/>
    </source>
</evidence>
<dbReference type="InterPro" id="IPR000719">
    <property type="entry name" value="Prot_kinase_dom"/>
</dbReference>
<dbReference type="EMBL" id="JQ314003">
    <property type="protein sequence ID" value="AEZ51782.1"/>
    <property type="molecule type" value="Genomic_DNA"/>
</dbReference>
<evidence type="ECO:0000313" key="6">
    <source>
        <dbReference type="Proteomes" id="UP000133397"/>
    </source>
</evidence>
<sequence length="402" mass="44701">MSSSPEAETMECGISSSKVHDSKTNTTYGIIHNSINGTDTTLFDTFPDSTDNAEVTGDVDDVKTESSPESQSEDLSPFGNDGNESPETVTDIDAVSAVRMQYNIVSSLPPGSEGYIYVCTKRGDNTKRKVIVKAVTGGKTLGSEIDILKKMSHRSIIRLVHAYRWKSTVCMVMPKYKCDLFTYIDIMGPLPLNQIITIERGLLGALAYIHEKGIIHRDVKTENIFLDKPENVVLGDFGAACKLDEHTDKPKCYGWSGTLETNSPELLALDPYCTKTDIWSAGLVLFEMSVKNITFFGKQVNGSGSQLRSIIRCLQVHPLEFPQNNSTNLCKHFKQYAIQLRHPYAIPQIIRKSGMTMDLEYAIAKMLTFDQEFRPSAQDILMLPLFTKEPADALYTITAAHM</sequence>
<accession>B4YEN2</accession>
<feature type="domain" description="Protein kinase" evidence="2">
    <location>
        <begin position="102"/>
        <end position="386"/>
    </location>
</feature>
<organism evidence="3 7">
    <name type="scientific">Gallid alphaherpesvirus 2</name>
    <dbReference type="NCBI Taxonomy" id="10390"/>
    <lineage>
        <taxon>Viruses</taxon>
        <taxon>Duplodnaviria</taxon>
        <taxon>Heunggongvirae</taxon>
        <taxon>Peploviricota</taxon>
        <taxon>Herviviricetes</taxon>
        <taxon>Herpesvirales</taxon>
        <taxon>Orthoherpesviridae</taxon>
        <taxon>Alphaherpesvirinae</taxon>
        <taxon>Mardivirus</taxon>
        <taxon>Mardivirus gallidalpha2</taxon>
    </lineage>
</organism>
<reference evidence="4 6" key="3">
    <citation type="journal article" date="2012" name="Virus Genes">
        <title>Genome sequence determination and analysis of a Chinese virulent strain, LMS, of Gallid herpesvirus type 2.</title>
        <authorList>
            <person name="Cheng Y."/>
            <person name="Cong F."/>
            <person name="Zhang Y.P."/>
            <person name="Li Z.J."/>
            <person name="Xu N.N."/>
            <person name="Hou G.Y."/>
            <person name="Liu C.J."/>
        </authorList>
    </citation>
    <scope>NUCLEOTIDE SEQUENCE [LARGE SCALE GENOMIC DNA]</scope>
    <source>
        <strain evidence="4">LMS</strain>
    </source>
</reference>
<dbReference type="Proteomes" id="UP000133397">
    <property type="component" value="Segment"/>
</dbReference>
<keyword evidence="5" id="KW-0723">Serine/threonine-protein kinase</keyword>
<dbReference type="GO" id="GO:0004674">
    <property type="term" value="F:protein serine/threonine kinase activity"/>
    <property type="evidence" value="ECO:0007669"/>
    <property type="project" value="UniProtKB-KW"/>
</dbReference>
<feature type="region of interest" description="Disordered" evidence="1">
    <location>
        <begin position="1"/>
        <end position="21"/>
    </location>
</feature>
<dbReference type="SMART" id="SM00220">
    <property type="entry name" value="S_TKc"/>
    <property type="match status" value="1"/>
</dbReference>
<evidence type="ECO:0000313" key="3">
    <source>
        <dbReference type="EMBL" id="ACF94893.1"/>
    </source>
</evidence>
<dbReference type="EMBL" id="EU499381">
    <property type="protein sequence ID" value="ACF94893.1"/>
    <property type="molecule type" value="Genomic_DNA"/>
</dbReference>
<keyword evidence="5" id="KW-0418">Kinase</keyword>
<evidence type="ECO:0000256" key="1">
    <source>
        <dbReference type="SAM" id="MobiDB-lite"/>
    </source>
</evidence>
<name>B4YEN2_9ALPH</name>
<dbReference type="Gene3D" id="3.30.200.20">
    <property type="entry name" value="Phosphorylase Kinase, domain 1"/>
    <property type="match status" value="1"/>
</dbReference>
<feature type="region of interest" description="Disordered" evidence="1">
    <location>
        <begin position="46"/>
        <end position="88"/>
    </location>
</feature>
<dbReference type="GO" id="GO:0005524">
    <property type="term" value="F:ATP binding"/>
    <property type="evidence" value="ECO:0007669"/>
    <property type="project" value="InterPro"/>
</dbReference>
<dbReference type="EMBL" id="MF431496">
    <property type="protein sequence ID" value="AUB51240.1"/>
    <property type="molecule type" value="Genomic_DNA"/>
</dbReference>
<dbReference type="PANTHER" id="PTHR44167:SF24">
    <property type="entry name" value="SERINE_THREONINE-PROTEIN KINASE CHK2"/>
    <property type="match status" value="1"/>
</dbReference>